<dbReference type="AlphaFoldDB" id="A9VD19"/>
<evidence type="ECO:0000256" key="8">
    <source>
        <dbReference type="PROSITE-ProRule" id="PRU00191"/>
    </source>
</evidence>
<dbReference type="InterPro" id="IPR000980">
    <property type="entry name" value="SH2"/>
</dbReference>
<evidence type="ECO:0000256" key="3">
    <source>
        <dbReference type="ARBA" id="ARBA00022679"/>
    </source>
</evidence>
<dbReference type="SUPFAM" id="SSF56112">
    <property type="entry name" value="Protein kinase-like (PK-like)"/>
    <property type="match status" value="1"/>
</dbReference>
<feature type="compositionally biased region" description="Basic and acidic residues" evidence="10">
    <location>
        <begin position="83"/>
        <end position="106"/>
    </location>
</feature>
<dbReference type="GeneID" id="5895835"/>
<dbReference type="PROSITE" id="PS50001">
    <property type="entry name" value="SH2"/>
    <property type="match status" value="1"/>
</dbReference>
<dbReference type="InterPro" id="IPR008271">
    <property type="entry name" value="Ser/Thr_kinase_AS"/>
</dbReference>
<protein>
    <recommendedName>
        <fullName evidence="17">Protein kinase C</fullName>
    </recommendedName>
</protein>
<evidence type="ECO:0000259" key="11">
    <source>
        <dbReference type="PROSITE" id="PS50001"/>
    </source>
</evidence>
<dbReference type="Gene3D" id="3.30.505.10">
    <property type="entry name" value="SH2 domain"/>
    <property type="match status" value="1"/>
</dbReference>
<evidence type="ECO:0000313" key="16">
    <source>
        <dbReference type="Proteomes" id="UP000001357"/>
    </source>
</evidence>
<dbReference type="InterPro" id="IPR035892">
    <property type="entry name" value="C2_domain_sf"/>
</dbReference>
<dbReference type="SUPFAM" id="SSF55550">
    <property type="entry name" value="SH2 domain"/>
    <property type="match status" value="1"/>
</dbReference>
<evidence type="ECO:0000256" key="10">
    <source>
        <dbReference type="SAM" id="MobiDB-lite"/>
    </source>
</evidence>
<dbReference type="SMART" id="SM00252">
    <property type="entry name" value="SH2"/>
    <property type="match status" value="1"/>
</dbReference>
<keyword evidence="4 9" id="KW-0547">Nucleotide-binding</keyword>
<accession>A9VD19</accession>
<evidence type="ECO:0000259" key="12">
    <source>
        <dbReference type="PROSITE" id="PS50004"/>
    </source>
</evidence>
<dbReference type="GO" id="GO:0005524">
    <property type="term" value="F:ATP binding"/>
    <property type="evidence" value="ECO:0007669"/>
    <property type="project" value="UniProtKB-UniRule"/>
</dbReference>
<dbReference type="RefSeq" id="XP_001750627.1">
    <property type="nucleotide sequence ID" value="XM_001750575.1"/>
</dbReference>
<feature type="compositionally biased region" description="Low complexity" evidence="10">
    <location>
        <begin position="31"/>
        <end position="44"/>
    </location>
</feature>
<feature type="domain" description="AGC-kinase C-terminal" evidence="14">
    <location>
        <begin position="607"/>
        <end position="677"/>
    </location>
</feature>
<evidence type="ECO:0000313" key="15">
    <source>
        <dbReference type="EMBL" id="EDQ84600.1"/>
    </source>
</evidence>
<dbReference type="Pfam" id="PF00069">
    <property type="entry name" value="Pkinase"/>
    <property type="match status" value="1"/>
</dbReference>
<proteinExistence type="predicted"/>
<dbReference type="SMART" id="SM00133">
    <property type="entry name" value="S_TK_X"/>
    <property type="match status" value="1"/>
</dbReference>
<evidence type="ECO:0000259" key="14">
    <source>
        <dbReference type="PROSITE" id="PS51285"/>
    </source>
</evidence>
<dbReference type="FunFam" id="2.60.40.150:FF:000263">
    <property type="entry name" value="Regulator of G-protein signaling 3"/>
    <property type="match status" value="1"/>
</dbReference>
<dbReference type="SMART" id="SM00220">
    <property type="entry name" value="S_TKc"/>
    <property type="match status" value="1"/>
</dbReference>
<dbReference type="PRINTS" id="PR00401">
    <property type="entry name" value="SH2DOMAIN"/>
</dbReference>
<dbReference type="SUPFAM" id="SSF49562">
    <property type="entry name" value="C2 domain (Calcium/lipid-binding domain, CaLB)"/>
    <property type="match status" value="1"/>
</dbReference>
<reference evidence="15 16" key="1">
    <citation type="journal article" date="2008" name="Nature">
        <title>The genome of the choanoflagellate Monosiga brevicollis and the origin of metazoans.</title>
        <authorList>
            <consortium name="JGI Sequencing"/>
            <person name="King N."/>
            <person name="Westbrook M.J."/>
            <person name="Young S.L."/>
            <person name="Kuo A."/>
            <person name="Abedin M."/>
            <person name="Chapman J."/>
            <person name="Fairclough S."/>
            <person name="Hellsten U."/>
            <person name="Isogai Y."/>
            <person name="Letunic I."/>
            <person name="Marr M."/>
            <person name="Pincus D."/>
            <person name="Putnam N."/>
            <person name="Rokas A."/>
            <person name="Wright K.J."/>
            <person name="Zuzow R."/>
            <person name="Dirks W."/>
            <person name="Good M."/>
            <person name="Goodstein D."/>
            <person name="Lemons D."/>
            <person name="Li W."/>
            <person name="Lyons J.B."/>
            <person name="Morris A."/>
            <person name="Nichols S."/>
            <person name="Richter D.J."/>
            <person name="Salamov A."/>
            <person name="Bork P."/>
            <person name="Lim W.A."/>
            <person name="Manning G."/>
            <person name="Miller W.T."/>
            <person name="McGinnis W."/>
            <person name="Shapiro H."/>
            <person name="Tjian R."/>
            <person name="Grigoriev I.V."/>
            <person name="Rokhsar D."/>
        </authorList>
    </citation>
    <scope>NUCLEOTIDE SEQUENCE [LARGE SCALE GENOMIC DNA]</scope>
    <source>
        <strain evidence="16">MX1 / ATCC 50154</strain>
    </source>
</reference>
<dbReference type="CDD" id="cd05570">
    <property type="entry name" value="STKc_PKC"/>
    <property type="match status" value="1"/>
</dbReference>
<dbReference type="Gene3D" id="3.30.200.20">
    <property type="entry name" value="Phosphorylase Kinase, domain 1"/>
    <property type="match status" value="1"/>
</dbReference>
<dbReference type="FunFam" id="1.10.510.10:FF:000048">
    <property type="entry name" value="Protein kinase C"/>
    <property type="match status" value="1"/>
</dbReference>
<dbReference type="PROSITE" id="PS50004">
    <property type="entry name" value="C2"/>
    <property type="match status" value="1"/>
</dbReference>
<dbReference type="PROSITE" id="PS50011">
    <property type="entry name" value="PROTEIN_KINASE_DOM"/>
    <property type="match status" value="1"/>
</dbReference>
<keyword evidence="8" id="KW-0727">SH2 domain</keyword>
<dbReference type="GO" id="GO:0004674">
    <property type="term" value="F:protein serine/threonine kinase activity"/>
    <property type="evidence" value="ECO:0000318"/>
    <property type="project" value="GO_Central"/>
</dbReference>
<dbReference type="PROSITE" id="PS00107">
    <property type="entry name" value="PROTEIN_KINASE_ATP"/>
    <property type="match status" value="1"/>
</dbReference>
<keyword evidence="6 9" id="KW-0067">ATP-binding</keyword>
<dbReference type="SMART" id="SM00239">
    <property type="entry name" value="C2"/>
    <property type="match status" value="1"/>
</dbReference>
<dbReference type="Gene3D" id="2.60.40.150">
    <property type="entry name" value="C2 domain"/>
    <property type="match status" value="1"/>
</dbReference>
<dbReference type="FunFam" id="3.30.200.20:FF:000103">
    <property type="entry name" value="Protein kinase C"/>
    <property type="match status" value="1"/>
</dbReference>
<dbReference type="InterPro" id="IPR017441">
    <property type="entry name" value="Protein_kinase_ATP_BS"/>
</dbReference>
<keyword evidence="5" id="KW-0418">Kinase</keyword>
<evidence type="ECO:0000256" key="9">
    <source>
        <dbReference type="PROSITE-ProRule" id="PRU10141"/>
    </source>
</evidence>
<comment type="function">
    <text evidence="7">Required for proper chemotaxis and phagocytosis; proper spatiotemporal control of F-actin levels in chemotaxing cells. Negative regulator of the PI3K (phosphatidylinositol 3 kinase) pathway. Predominantly phosphorylates serines and threonines and tyrosines at a lower level.</text>
</comment>
<dbReference type="GO" id="GO:0035556">
    <property type="term" value="P:intracellular signal transduction"/>
    <property type="evidence" value="ECO:0000318"/>
    <property type="project" value="GO_Central"/>
</dbReference>
<dbReference type="InterPro" id="IPR011009">
    <property type="entry name" value="Kinase-like_dom_sf"/>
</dbReference>
<dbReference type="Proteomes" id="UP000001357">
    <property type="component" value="Unassembled WGS sequence"/>
</dbReference>
<keyword evidence="3" id="KW-0808">Transferase</keyword>
<sequence>MADEEGQKKRSTLGRMFSWGKKNRKEDVPMAGAPPAAGAAASPPKSKKELKKEATLAKKEATLARKREKEATQTKKAGPTPTKRKDATLAKMKEATLAHQRRESKAGKKNSKKKQKQKRHQAQKVRRGRLYVNLRLKGDTLEADIEEAKDLIEMSKAGDANPYVEVSVTSSAVKNGVQKSAVIQGTRKPQFKASFSWELPKLNKDSTMLRIYIHHESKGFGKKRSFMGGMAFSIAEIEDVGTITEGWFRLLDEQKAENQNVPFRVKRRHEMTTEQMEIYGIIGDAALPPLPTPAVSSPIVTDGDDYLQPSTVANLQAEANLGDLPLPALPSQPGASAKSSPGLSMEDFTYLKVLGQGAFGKVLMAERKANKEIVAIKVLSKEAVVDDDDVEATLIERRVLAKASDCAFLTKLHGTFQTPSHLYFVMEFITGGDLMFHAQKVEKFTEDQARFLVAEICEGLWYLHERGIVYRDLKLDNVMLAGDGHVKIADFGLSKESLWGAATTTTMCGTPGYMAPEIVNEKPYNFSVDWWALGVLLFEMLVGESPFDGDDVDEIFENIQGKEVEIPSSVSGAAADLIRAFLTRDVAKRLGCGTNGKDDIRNHKFFSGLSWTDLKERKIEPPYKPASEGDPLSNFDPEYTDMDIELTPVEQEVIADLDQMLFANFDFVAGLSAVESEEAPMSKYDWYRPDLNRQSATALLQSAPTGTFIVRESRQPNCYAVSVSLGSRVWHGVITPSTTATGDKLYKLYVKNKFSDIPELVNYYHEQPIALNPNGQPIVLTSGADDDE</sequence>
<keyword evidence="16" id="KW-1185">Reference proteome</keyword>
<dbReference type="InParanoid" id="A9VD19"/>
<dbReference type="EMBL" id="CH991584">
    <property type="protein sequence ID" value="EDQ84600.1"/>
    <property type="molecule type" value="Genomic_DNA"/>
</dbReference>
<dbReference type="PROSITE" id="PS51285">
    <property type="entry name" value="AGC_KINASE_CTER"/>
    <property type="match status" value="1"/>
</dbReference>
<dbReference type="FunFam" id="3.30.505.10:FF:000148">
    <property type="match status" value="1"/>
</dbReference>
<organism evidence="15 16">
    <name type="scientific">Monosiga brevicollis</name>
    <name type="common">Choanoflagellate</name>
    <dbReference type="NCBI Taxonomy" id="81824"/>
    <lineage>
        <taxon>Eukaryota</taxon>
        <taxon>Choanoflagellata</taxon>
        <taxon>Craspedida</taxon>
        <taxon>Salpingoecidae</taxon>
        <taxon>Monosiga</taxon>
    </lineage>
</organism>
<feature type="region of interest" description="Disordered" evidence="10">
    <location>
        <begin position="1"/>
        <end position="125"/>
    </location>
</feature>
<dbReference type="STRING" id="81824.A9VD19"/>
<dbReference type="InterPro" id="IPR000961">
    <property type="entry name" value="AGC-kinase_C"/>
</dbReference>
<dbReference type="Pfam" id="PF00017">
    <property type="entry name" value="SH2"/>
    <property type="match status" value="1"/>
</dbReference>
<dbReference type="PANTHER" id="PTHR24351">
    <property type="entry name" value="RIBOSOMAL PROTEIN S6 KINASE"/>
    <property type="match status" value="1"/>
</dbReference>
<dbReference type="InterPro" id="IPR000008">
    <property type="entry name" value="C2_dom"/>
</dbReference>
<keyword evidence="1" id="KW-0723">Serine/threonine-protein kinase</keyword>
<name>A9VD19_MONBE</name>
<evidence type="ECO:0000256" key="4">
    <source>
        <dbReference type="ARBA" id="ARBA00022741"/>
    </source>
</evidence>
<feature type="domain" description="SH2" evidence="11">
    <location>
        <begin position="686"/>
        <end position="778"/>
    </location>
</feature>
<feature type="compositionally biased region" description="Basic residues" evidence="10">
    <location>
        <begin position="107"/>
        <end position="125"/>
    </location>
</feature>
<dbReference type="Gene3D" id="1.10.510.10">
    <property type="entry name" value="Transferase(Phosphotransferase) domain 1"/>
    <property type="match status" value="1"/>
</dbReference>
<evidence type="ECO:0000256" key="6">
    <source>
        <dbReference type="ARBA" id="ARBA00022840"/>
    </source>
</evidence>
<feature type="domain" description="C2" evidence="12">
    <location>
        <begin position="126"/>
        <end position="248"/>
    </location>
</feature>
<dbReference type="KEGG" id="mbr:MONBRDRAFT_39232"/>
<feature type="domain" description="Protein kinase" evidence="13">
    <location>
        <begin position="348"/>
        <end position="606"/>
    </location>
</feature>
<dbReference type="Pfam" id="PF00168">
    <property type="entry name" value="C2"/>
    <property type="match status" value="1"/>
</dbReference>
<gene>
    <name evidence="15" type="ORF">MONBRDRAFT_39232</name>
</gene>
<evidence type="ECO:0000256" key="2">
    <source>
        <dbReference type="ARBA" id="ARBA00022553"/>
    </source>
</evidence>
<feature type="binding site" evidence="9">
    <location>
        <position position="377"/>
    </location>
    <ligand>
        <name>ATP</name>
        <dbReference type="ChEBI" id="CHEBI:30616"/>
    </ligand>
</feature>
<dbReference type="CDD" id="cd00173">
    <property type="entry name" value="SH2"/>
    <property type="match status" value="1"/>
</dbReference>
<feature type="compositionally biased region" description="Basic and acidic residues" evidence="10">
    <location>
        <begin position="46"/>
        <end position="73"/>
    </location>
</feature>
<dbReference type="InterPro" id="IPR036860">
    <property type="entry name" value="SH2_dom_sf"/>
</dbReference>
<evidence type="ECO:0008006" key="17">
    <source>
        <dbReference type="Google" id="ProtNLM"/>
    </source>
</evidence>
<evidence type="ECO:0000256" key="1">
    <source>
        <dbReference type="ARBA" id="ARBA00022527"/>
    </source>
</evidence>
<evidence type="ECO:0000256" key="7">
    <source>
        <dbReference type="ARBA" id="ARBA00025089"/>
    </source>
</evidence>
<dbReference type="PROSITE" id="PS00108">
    <property type="entry name" value="PROTEIN_KINASE_ST"/>
    <property type="match status" value="1"/>
</dbReference>
<evidence type="ECO:0000256" key="5">
    <source>
        <dbReference type="ARBA" id="ARBA00022777"/>
    </source>
</evidence>
<dbReference type="Pfam" id="PF00433">
    <property type="entry name" value="Pkinase_C"/>
    <property type="match status" value="1"/>
</dbReference>
<dbReference type="eggNOG" id="KOG0696">
    <property type="taxonomic scope" value="Eukaryota"/>
</dbReference>
<keyword evidence="2" id="KW-0597">Phosphoprotein</keyword>
<evidence type="ECO:0000259" key="13">
    <source>
        <dbReference type="PROSITE" id="PS50011"/>
    </source>
</evidence>
<dbReference type="InterPro" id="IPR017892">
    <property type="entry name" value="Pkinase_C"/>
</dbReference>
<dbReference type="InterPro" id="IPR000719">
    <property type="entry name" value="Prot_kinase_dom"/>
</dbReference>